<dbReference type="STRING" id="1391654.AKJ09_05656"/>
<protein>
    <submittedName>
        <fullName evidence="1">Uncharacterized protein</fullName>
    </submittedName>
</protein>
<reference evidence="1 2" key="1">
    <citation type="submission" date="2015-08" db="EMBL/GenBank/DDBJ databases">
        <authorList>
            <person name="Babu N.S."/>
            <person name="Beckwith C.J."/>
            <person name="Beseler K.G."/>
            <person name="Brison A."/>
            <person name="Carone J.V."/>
            <person name="Caskin T.P."/>
            <person name="Diamond M."/>
            <person name="Durham M.E."/>
            <person name="Foxe J.M."/>
            <person name="Go M."/>
            <person name="Henderson B.A."/>
            <person name="Jones I.B."/>
            <person name="McGettigan J.A."/>
            <person name="Micheletti S.J."/>
            <person name="Nasrallah M.E."/>
            <person name="Ortiz D."/>
            <person name="Piller C.R."/>
            <person name="Privatt S.R."/>
            <person name="Schneider S.L."/>
            <person name="Sharp S."/>
            <person name="Smith T.C."/>
            <person name="Stanton J.D."/>
            <person name="Ullery H.E."/>
            <person name="Wilson R.J."/>
            <person name="Serrano M.G."/>
            <person name="Buck G."/>
            <person name="Lee V."/>
            <person name="Wang Y."/>
            <person name="Carvalho R."/>
            <person name="Voegtly L."/>
            <person name="Shi R."/>
            <person name="Duckworth R."/>
            <person name="Johnson A."/>
            <person name="Loviza R."/>
            <person name="Walstead R."/>
            <person name="Shah Z."/>
            <person name="Kiflezghi M."/>
            <person name="Wade K."/>
            <person name="Ball S.L."/>
            <person name="Bradley K.W."/>
            <person name="Asai D.J."/>
            <person name="Bowman C.A."/>
            <person name="Russell D.A."/>
            <person name="Pope W.H."/>
            <person name="Jacobs-Sera D."/>
            <person name="Hendrix R.W."/>
            <person name="Hatfull G.F."/>
        </authorList>
    </citation>
    <scope>NUCLEOTIDE SEQUENCE [LARGE SCALE GENOMIC DNA]</scope>
    <source>
        <strain evidence="1 2">DSM 27648</strain>
    </source>
</reference>
<organism evidence="1 2">
    <name type="scientific">Labilithrix luteola</name>
    <dbReference type="NCBI Taxonomy" id="1391654"/>
    <lineage>
        <taxon>Bacteria</taxon>
        <taxon>Pseudomonadati</taxon>
        <taxon>Myxococcota</taxon>
        <taxon>Polyangia</taxon>
        <taxon>Polyangiales</taxon>
        <taxon>Labilitrichaceae</taxon>
        <taxon>Labilithrix</taxon>
    </lineage>
</organism>
<evidence type="ECO:0000313" key="1">
    <source>
        <dbReference type="EMBL" id="AKU98992.1"/>
    </source>
</evidence>
<accession>A0A0K1PZS4</accession>
<dbReference type="KEGG" id="llu:AKJ09_05656"/>
<keyword evidence="2" id="KW-1185">Reference proteome</keyword>
<dbReference type="AlphaFoldDB" id="A0A0K1PZS4"/>
<dbReference type="EMBL" id="CP012333">
    <property type="protein sequence ID" value="AKU98992.1"/>
    <property type="molecule type" value="Genomic_DNA"/>
</dbReference>
<proteinExistence type="predicted"/>
<name>A0A0K1PZS4_9BACT</name>
<gene>
    <name evidence="1" type="ORF">AKJ09_05656</name>
</gene>
<sequence>MSLEIVLFENDKEVSSRWLAFTPTLRECAHVGAGEANLRSPALSPIVKIRYDAKCSFSTMNSAF</sequence>
<evidence type="ECO:0000313" key="2">
    <source>
        <dbReference type="Proteomes" id="UP000064967"/>
    </source>
</evidence>
<dbReference type="Proteomes" id="UP000064967">
    <property type="component" value="Chromosome"/>
</dbReference>